<keyword evidence="3" id="KW-1185">Reference proteome</keyword>
<organism evidence="2 3">
    <name type="scientific">Gordonia crocea</name>
    <dbReference type="NCBI Taxonomy" id="589162"/>
    <lineage>
        <taxon>Bacteria</taxon>
        <taxon>Bacillati</taxon>
        <taxon>Actinomycetota</taxon>
        <taxon>Actinomycetes</taxon>
        <taxon>Mycobacteriales</taxon>
        <taxon>Gordoniaceae</taxon>
        <taxon>Gordonia</taxon>
    </lineage>
</organism>
<sequence>MDENPGIAKLFSVLIAGEYAAHSRLISESAMAPDVASRIAIGRMAASEMNHFEELAQQLVKRGIDPLEAVLTHLDIFDRYHGTTNPKTWDEVMVKAYVGDGLAADVYREIADGMPDEARTVVSTVMAQTGNSEFARDWVRARVAEQPDLKWPLTLWGRRLLGEAITHAQWVLAAEEEVTDLLFTGGSTDLAAVSRFFDSVTERHAERMADLGLG</sequence>
<gene>
    <name evidence="2" type="ORF">nbrc107697_35750</name>
</gene>
<dbReference type="EMBL" id="BJOU01000019">
    <property type="protein sequence ID" value="GED99536.1"/>
    <property type="molecule type" value="Genomic_DNA"/>
</dbReference>
<dbReference type="InterPro" id="IPR009078">
    <property type="entry name" value="Ferritin-like_SF"/>
</dbReference>
<dbReference type="InterPro" id="IPR059125">
    <property type="entry name" value="Ferritin_actino"/>
</dbReference>
<reference evidence="3" key="1">
    <citation type="submission" date="2019-06" db="EMBL/GenBank/DDBJ databases">
        <title>Gordonia isolated from sludge of a wastewater treatment plant.</title>
        <authorList>
            <person name="Tamura T."/>
            <person name="Aoyama K."/>
            <person name="Kang Y."/>
            <person name="Saito S."/>
            <person name="Akiyama N."/>
            <person name="Yazawa K."/>
            <person name="Gonoi T."/>
            <person name="Mikami Y."/>
        </authorList>
    </citation>
    <scope>NUCLEOTIDE SEQUENCE [LARGE SCALE GENOMIC DNA]</scope>
    <source>
        <strain evidence="3">NBRC 107697</strain>
    </source>
</reference>
<dbReference type="CDD" id="cd00657">
    <property type="entry name" value="Ferritin_like"/>
    <property type="match status" value="1"/>
</dbReference>
<dbReference type="SUPFAM" id="SSF47240">
    <property type="entry name" value="Ferritin-like"/>
    <property type="match status" value="1"/>
</dbReference>
<dbReference type="RefSeq" id="WP_161928795.1">
    <property type="nucleotide sequence ID" value="NZ_BJOU01000019.1"/>
</dbReference>
<name>A0A7I9V2T8_9ACTN</name>
<evidence type="ECO:0000313" key="2">
    <source>
        <dbReference type="EMBL" id="GED99536.1"/>
    </source>
</evidence>
<dbReference type="Proteomes" id="UP000444980">
    <property type="component" value="Unassembled WGS sequence"/>
</dbReference>
<accession>A0A7I9V2T8</accession>
<dbReference type="OrthoDB" id="3728083at2"/>
<dbReference type="AlphaFoldDB" id="A0A7I9V2T8"/>
<feature type="domain" description="Ferritin-like" evidence="1">
    <location>
        <begin position="6"/>
        <end position="183"/>
    </location>
</feature>
<comment type="caution">
    <text evidence="2">The sequence shown here is derived from an EMBL/GenBank/DDBJ whole genome shotgun (WGS) entry which is preliminary data.</text>
</comment>
<protein>
    <recommendedName>
        <fullName evidence="1">Ferritin-like domain-containing protein</fullName>
    </recommendedName>
</protein>
<proteinExistence type="predicted"/>
<dbReference type="Gene3D" id="1.20.1260.10">
    <property type="match status" value="1"/>
</dbReference>
<dbReference type="InterPro" id="IPR012347">
    <property type="entry name" value="Ferritin-like"/>
</dbReference>
<evidence type="ECO:0000259" key="1">
    <source>
        <dbReference type="Pfam" id="PF13794"/>
    </source>
</evidence>
<evidence type="ECO:0000313" key="3">
    <source>
        <dbReference type="Proteomes" id="UP000444980"/>
    </source>
</evidence>
<dbReference type="Pfam" id="PF13794">
    <property type="entry name" value="MiaE_2"/>
    <property type="match status" value="1"/>
</dbReference>